<organism evidence="1 2">
    <name type="scientific">Lederbergia graminis</name>
    <dbReference type="NCBI Taxonomy" id="735518"/>
    <lineage>
        <taxon>Bacteria</taxon>
        <taxon>Bacillati</taxon>
        <taxon>Bacillota</taxon>
        <taxon>Bacilli</taxon>
        <taxon>Bacillales</taxon>
        <taxon>Bacillaceae</taxon>
        <taxon>Lederbergia</taxon>
    </lineage>
</organism>
<evidence type="ECO:0000313" key="2">
    <source>
        <dbReference type="Proteomes" id="UP001596147"/>
    </source>
</evidence>
<dbReference type="EMBL" id="JBHSMC010000020">
    <property type="protein sequence ID" value="MFC5466003.1"/>
    <property type="molecule type" value="Genomic_DNA"/>
</dbReference>
<protein>
    <submittedName>
        <fullName evidence="1">Uncharacterized protein</fullName>
    </submittedName>
</protein>
<keyword evidence="2" id="KW-1185">Reference proteome</keyword>
<comment type="caution">
    <text evidence="1">The sequence shown here is derived from an EMBL/GenBank/DDBJ whole genome shotgun (WGS) entry which is preliminary data.</text>
</comment>
<dbReference type="RefSeq" id="WP_382353293.1">
    <property type="nucleotide sequence ID" value="NZ_JBHSMC010000020.1"/>
</dbReference>
<gene>
    <name evidence="1" type="ORF">ACFPM4_14820</name>
</gene>
<evidence type="ECO:0000313" key="1">
    <source>
        <dbReference type="EMBL" id="MFC5466003.1"/>
    </source>
</evidence>
<proteinExistence type="predicted"/>
<sequence>MYYKKFKGTEKAIDYVHWAYHMLENEISTIYLNILASLREPLNIFEVEDYFNRALDELGIEEPLFEECAKCYIRFLLMQIVDDNNKAIDLAYEIYEVIREHFTNEELDKWFEISELIDDYRYGDNIDNLTKDFIITIIVQEAKKQLSNKFLLS</sequence>
<dbReference type="Proteomes" id="UP001596147">
    <property type="component" value="Unassembled WGS sequence"/>
</dbReference>
<name>A0ABW0LJC3_9BACI</name>
<accession>A0ABW0LJC3</accession>
<reference evidence="2" key="1">
    <citation type="journal article" date="2019" name="Int. J. Syst. Evol. Microbiol.">
        <title>The Global Catalogue of Microorganisms (GCM) 10K type strain sequencing project: providing services to taxonomists for standard genome sequencing and annotation.</title>
        <authorList>
            <consortium name="The Broad Institute Genomics Platform"/>
            <consortium name="The Broad Institute Genome Sequencing Center for Infectious Disease"/>
            <person name="Wu L."/>
            <person name="Ma J."/>
        </authorList>
    </citation>
    <scope>NUCLEOTIDE SEQUENCE [LARGE SCALE GENOMIC DNA]</scope>
    <source>
        <strain evidence="2">CGMCC 1.12237</strain>
    </source>
</reference>